<evidence type="ECO:0000313" key="2">
    <source>
        <dbReference type="EMBL" id="BDD01938.1"/>
    </source>
</evidence>
<feature type="domain" description="PA14" evidence="1">
    <location>
        <begin position="530"/>
        <end position="678"/>
    </location>
</feature>
<sequence length="777" mass="86784">MKLPYNFSITNSIKHLCLICVTLLFLQLPSIAQEVVTVSSMEELWEISALSDQEVVMTPGVYVVNQSNMLSRPDKYKWSGTVLRISGSNNTYDFTGVKIEVDFDSFFQMVPKAEIINFHNTGSNNVFKNLEIEDIIADVNSLDCSIFGGALGVKFDGNDNLMEGFKLTIRGSFPYGYGDIFGKAGTCNQIGHCKHSGYLIRGERNHLLNCELYSRAYGHGIFVQGGIDTIIEGCYIEGELRTTDEVYDEIGTNSPADKVYQQYGYFRTSNDCNMAQNNEDNPDFEELGLERGWRFSCQEDGIRAYTSGPVWDHEREQETTTHQRTTNMTVLNCTVKNFRSGVVITHASGVKYAEGCVSIGCETAYSMGTGVVVDSKGDATNGPLIVHEYSNDRNGYAELELLKSEHEEDEGKYNDMMAWLSGSNHNFTFKYAEGEEFSEDAAPPYDIRIAGVRRGWRHVYGDKDYAVTNSTVKNYTHAPVALGDKSADNKYLTLGEAEDLGTNNSLIEAVADYDCGDNIIEAITVENEEELVKGINYKYYEGAFVNIPDFESITPVKEGLADGVNLHEKEDGEKYAFEFDGYFKISETGPYRFNLASSDGSNLYINDELIIENGVRQDLVELSEIVCLEEGFHKIRVEYLQYQNVDMLSLTKENSETSERLSFYCHFEEDGEEPGEGEPGDGEEEEIVSSVTGKLIFENFTSPNPVKDRLYIDVPQALKNAGDLKVVIYNVNGNRIISRGVKADVALDVSTLPVGLYFVHLSSVNKIYANKILKVAP</sequence>
<proteinExistence type="predicted"/>
<protein>
    <recommendedName>
        <fullName evidence="1">PA14 domain-containing protein</fullName>
    </recommendedName>
</protein>
<organism evidence="2 3">
    <name type="scientific">Persicobacter psychrovividus</name>
    <dbReference type="NCBI Taxonomy" id="387638"/>
    <lineage>
        <taxon>Bacteria</taxon>
        <taxon>Pseudomonadati</taxon>
        <taxon>Bacteroidota</taxon>
        <taxon>Cytophagia</taxon>
        <taxon>Cytophagales</taxon>
        <taxon>Persicobacteraceae</taxon>
        <taxon>Persicobacter</taxon>
    </lineage>
</organism>
<dbReference type="SUPFAM" id="SSF51126">
    <property type="entry name" value="Pectin lyase-like"/>
    <property type="match status" value="1"/>
</dbReference>
<keyword evidence="2" id="KW-0614">Plasmid</keyword>
<dbReference type="SMART" id="SM00758">
    <property type="entry name" value="PA14"/>
    <property type="match status" value="1"/>
</dbReference>
<dbReference type="PROSITE" id="PS51820">
    <property type="entry name" value="PA14"/>
    <property type="match status" value="1"/>
</dbReference>
<dbReference type="EMBL" id="AP025297">
    <property type="protein sequence ID" value="BDD01938.1"/>
    <property type="molecule type" value="Genomic_DNA"/>
</dbReference>
<evidence type="ECO:0000313" key="3">
    <source>
        <dbReference type="Proteomes" id="UP001354989"/>
    </source>
</evidence>
<dbReference type="InterPro" id="IPR011050">
    <property type="entry name" value="Pectin_lyase_fold/virulence"/>
</dbReference>
<reference evidence="2 3" key="1">
    <citation type="submission" date="2021-12" db="EMBL/GenBank/DDBJ databases">
        <title>Genome sequencing of bacteria with rrn-lacking chromosome and rrn-plasmid.</title>
        <authorList>
            <person name="Anda M."/>
            <person name="Iwasaki W."/>
        </authorList>
    </citation>
    <scope>NUCLEOTIDE SEQUENCE [LARGE SCALE GENOMIC DNA]</scope>
    <source>
        <strain evidence="2 3">NBRC 101262</strain>
        <plasmid evidence="2 3">pPP5</plasmid>
    </source>
</reference>
<keyword evidence="3" id="KW-1185">Reference proteome</keyword>
<dbReference type="InterPro" id="IPR011658">
    <property type="entry name" value="PA14_dom"/>
</dbReference>
<evidence type="ECO:0000259" key="1">
    <source>
        <dbReference type="PROSITE" id="PS51820"/>
    </source>
</evidence>
<dbReference type="Proteomes" id="UP001354989">
    <property type="component" value="Plasmid pPP5"/>
</dbReference>
<dbReference type="InterPro" id="IPR037524">
    <property type="entry name" value="PA14/GLEYA"/>
</dbReference>
<accession>A0ABN6LFL4</accession>
<dbReference type="Gene3D" id="3.90.182.10">
    <property type="entry name" value="Toxin - Anthrax Protective Antigen,domain 1"/>
    <property type="match status" value="1"/>
</dbReference>
<dbReference type="SUPFAM" id="SSF56988">
    <property type="entry name" value="Anthrax protective antigen"/>
    <property type="match status" value="1"/>
</dbReference>
<dbReference type="Pfam" id="PF07691">
    <property type="entry name" value="PA14"/>
    <property type="match status" value="1"/>
</dbReference>
<dbReference type="Pfam" id="PF18962">
    <property type="entry name" value="Por_Secre_tail"/>
    <property type="match status" value="1"/>
</dbReference>
<dbReference type="NCBIfam" id="TIGR04183">
    <property type="entry name" value="Por_Secre_tail"/>
    <property type="match status" value="1"/>
</dbReference>
<dbReference type="InterPro" id="IPR026444">
    <property type="entry name" value="Secre_tail"/>
</dbReference>
<name>A0ABN6LFL4_9BACT</name>
<geneLocation type="plasmid" evidence="2 3">
    <name>pPP5</name>
</geneLocation>
<gene>
    <name evidence="2" type="ORF">PEPS_42180</name>
</gene>